<sequence>MAYATLDQLSERFGEQMLVQLTDRASPPAGAIDASVVTRALADTDAMIDGYLAGRYVLPLAETPDLLTDLALTIAIYKLHTFAPDPKIEKDYELALKSLRDIAAGTIRLNVAGLEPAASGNSGVVTNDRERPLTEQTLKGYI</sequence>
<proteinExistence type="predicted"/>
<name>A0A397PA41_9SPHN</name>
<keyword evidence="2" id="KW-1185">Reference proteome</keyword>
<reference evidence="1 2" key="1">
    <citation type="submission" date="2018-08" db="EMBL/GenBank/DDBJ databases">
        <title>Genomic Encyclopedia of Type Strains, Phase IV (KMG-IV): sequencing the most valuable type-strain genomes for metagenomic binning, comparative biology and taxonomic classification.</title>
        <authorList>
            <person name="Goeker M."/>
        </authorList>
    </citation>
    <scope>NUCLEOTIDE SEQUENCE [LARGE SCALE GENOMIC DNA]</scope>
    <source>
        <strain evidence="1 2">DSM 25527</strain>
    </source>
</reference>
<dbReference type="OrthoDB" id="9812088at2"/>
<evidence type="ECO:0000313" key="2">
    <source>
        <dbReference type="Proteomes" id="UP000266568"/>
    </source>
</evidence>
<comment type="caution">
    <text evidence="1">The sequence shown here is derived from an EMBL/GenBank/DDBJ whole genome shotgun (WGS) entry which is preliminary data.</text>
</comment>
<dbReference type="RefSeq" id="WP_119035813.1">
    <property type="nucleotide sequence ID" value="NZ_QXDC01000003.1"/>
</dbReference>
<gene>
    <name evidence="1" type="ORF">DFR49_2283</name>
</gene>
<evidence type="ECO:0000313" key="1">
    <source>
        <dbReference type="EMBL" id="RIA44047.1"/>
    </source>
</evidence>
<dbReference type="Proteomes" id="UP000266568">
    <property type="component" value="Unassembled WGS sequence"/>
</dbReference>
<protein>
    <submittedName>
        <fullName evidence="1">Phage gp36-like protein</fullName>
    </submittedName>
</protein>
<dbReference type="EMBL" id="QXDC01000003">
    <property type="protein sequence ID" value="RIA44047.1"/>
    <property type="molecule type" value="Genomic_DNA"/>
</dbReference>
<accession>A0A397PA41</accession>
<dbReference type="InterPro" id="IPR009752">
    <property type="entry name" value="Phage_Mu_GpJ"/>
</dbReference>
<dbReference type="AlphaFoldDB" id="A0A397PA41"/>
<dbReference type="Pfam" id="PF07030">
    <property type="entry name" value="Phage_Mu_Gp36"/>
    <property type="match status" value="1"/>
</dbReference>
<organism evidence="1 2">
    <name type="scientific">Hephaestia caeni</name>
    <dbReference type="NCBI Taxonomy" id="645617"/>
    <lineage>
        <taxon>Bacteria</taxon>
        <taxon>Pseudomonadati</taxon>
        <taxon>Pseudomonadota</taxon>
        <taxon>Alphaproteobacteria</taxon>
        <taxon>Sphingomonadales</taxon>
        <taxon>Sphingomonadaceae</taxon>
        <taxon>Hephaestia</taxon>
    </lineage>
</organism>